<reference evidence="1" key="1">
    <citation type="journal article" date="2019" name="MBio">
        <title>Virus Genomes from Deep Sea Sediments Expand the Ocean Megavirome and Support Independent Origins of Viral Gigantism.</title>
        <authorList>
            <person name="Backstrom D."/>
            <person name="Yutin N."/>
            <person name="Jorgensen S.L."/>
            <person name="Dharamshi J."/>
            <person name="Homa F."/>
            <person name="Zaremba-Niedwiedzka K."/>
            <person name="Spang A."/>
            <person name="Wolf Y.I."/>
            <person name="Koonin E.V."/>
            <person name="Ettema T.J."/>
        </authorList>
    </citation>
    <scope>NUCLEOTIDE SEQUENCE</scope>
</reference>
<gene>
    <name evidence="1" type="ORF">LCPAC103_00070</name>
</gene>
<accession>A0A481Z412</accession>
<dbReference type="EMBL" id="MK500477">
    <property type="protein sequence ID" value="QBK90326.1"/>
    <property type="molecule type" value="Genomic_DNA"/>
</dbReference>
<protein>
    <submittedName>
        <fullName evidence="1">Uncharacterized protein</fullName>
    </submittedName>
</protein>
<organism evidence="1">
    <name type="scientific">Pithovirus LCPAC103</name>
    <dbReference type="NCBI Taxonomy" id="2506588"/>
    <lineage>
        <taxon>Viruses</taxon>
        <taxon>Pithoviruses</taxon>
    </lineage>
</organism>
<evidence type="ECO:0000313" key="1">
    <source>
        <dbReference type="EMBL" id="QBK90326.1"/>
    </source>
</evidence>
<name>A0A481Z412_9VIRU</name>
<sequence length="373" mass="40937">MVNYRFPPASIVGDVLVMSKAGCMLSYVLNNNSLSCFELGDDATMISPCGEEITGVVMRKNPATLRTKNGIVCADNCVWGSDDKDRLLTFEAARDSCGRICGYQVSYIDSSITWLPFKSLVIVCGCGTLTIGAQITNGSGLEYASACIEFVDTNETGRNYDESMARSQVALEMSIGMAIPIRENKTYPISAPLHLKRGETMMSSIEAMTLSELTKYYSATIVDGYSDVLYGYEFVAPEFIPDGIMYVYSTDLCDNIMYEGRSHHKSVAACDTTQVIVAGSIKISVKTDIKERTLVGGNVNVEGIVSIENKTGGTTMLYLKYIRHSRHGGPAIRVEPDVFKQEGPALTWKIQLEKTSNVQQMTFRITFPGESRS</sequence>
<proteinExistence type="predicted"/>